<accession>A0A1F4TT83</accession>
<name>A0A1F4TT83_UNCSA</name>
<keyword evidence="1" id="KW-0812">Transmembrane</keyword>
<evidence type="ECO:0000313" key="3">
    <source>
        <dbReference type="Proteomes" id="UP000177309"/>
    </source>
</evidence>
<organism evidence="2 3">
    <name type="scientific">candidate division WOR-1 bacterium RIFOXYC2_FULL_41_25</name>
    <dbReference type="NCBI Taxonomy" id="1802586"/>
    <lineage>
        <taxon>Bacteria</taxon>
        <taxon>Bacillati</taxon>
        <taxon>Saganbacteria</taxon>
    </lineage>
</organism>
<proteinExistence type="predicted"/>
<gene>
    <name evidence="2" type="ORF">A2462_08535</name>
</gene>
<dbReference type="AlphaFoldDB" id="A0A1F4TT83"/>
<dbReference type="InterPro" id="IPR008023">
    <property type="entry name" value="DUF748"/>
</dbReference>
<evidence type="ECO:0008006" key="4">
    <source>
        <dbReference type="Google" id="ProtNLM"/>
    </source>
</evidence>
<keyword evidence="1" id="KW-0472">Membrane</keyword>
<dbReference type="Pfam" id="PF05359">
    <property type="entry name" value="DUF748"/>
    <property type="match status" value="1"/>
</dbReference>
<feature type="transmembrane region" description="Helical" evidence="1">
    <location>
        <begin position="7"/>
        <end position="30"/>
    </location>
</feature>
<evidence type="ECO:0000256" key="1">
    <source>
        <dbReference type="SAM" id="Phobius"/>
    </source>
</evidence>
<reference evidence="2 3" key="1">
    <citation type="journal article" date="2016" name="Nat. Commun.">
        <title>Thousands of microbial genomes shed light on interconnected biogeochemical processes in an aquifer system.</title>
        <authorList>
            <person name="Anantharaman K."/>
            <person name="Brown C.T."/>
            <person name="Hug L.A."/>
            <person name="Sharon I."/>
            <person name="Castelle C.J."/>
            <person name="Probst A.J."/>
            <person name="Thomas B.C."/>
            <person name="Singh A."/>
            <person name="Wilkins M.J."/>
            <person name="Karaoz U."/>
            <person name="Brodie E.L."/>
            <person name="Williams K.H."/>
            <person name="Hubbard S.S."/>
            <person name="Banfield J.F."/>
        </authorList>
    </citation>
    <scope>NUCLEOTIDE SEQUENCE [LARGE SCALE GENOMIC DNA]</scope>
</reference>
<sequence length="599" mass="65916">MKKLFKWVGIIVGALLAILIVGAIALPLLLPLDKIKDMATAKISEAINREVKIEKVSFNLFSGIQLEKISIANRKGFSDKPLISADGIELRYAFWPIFKRQLLIKEVRLVKPEILIEKTAGGTFNCSDMTNKKAKGKGRGQGDTEAKEEKQKQSFSLVVDSFAVKDGLITYIDQGTGAQSEIKNANLSLSGFTLALIRPIDLNFSATATYQKKNIPLSLRGKIGVDLNKQAIDFPALSLEITGEKAIISAKVSQWKTAPHVDFSISSDKLSIDPFLAIFAGGEKKAKPQKGELSKKVDQATKSISRQYSVNGRISINKLSLLDFEMDKFDCAVTLANKQVTLDIKEIALYEGTLSGQAKINLATSGLAYNINNLKLKDFNVTPFTNDLVETFLTKLKDYQDLKDKVYGKLNLSLTLNGHGVEPEDILTNAVGQGSFALTDGEIKRVKTLAEVGKFIKSNALQDDIKFKDLGASFAIKNRVLSTKDLRLDSKNIKVGFSGGADLGQLVWVSGNRLTLKLSPELTQGLPKELELLRNDQGWLEATFELTGSLKLPIPKPIFDKPIEKVIGNIKLKIDAGKVEIEKKVVDEAKKQLQDFLKF</sequence>
<dbReference type="EMBL" id="MEUI01000005">
    <property type="protein sequence ID" value="OGC35273.1"/>
    <property type="molecule type" value="Genomic_DNA"/>
</dbReference>
<dbReference type="PANTHER" id="PTHR30441">
    <property type="entry name" value="DUF748 DOMAIN-CONTAINING PROTEIN"/>
    <property type="match status" value="1"/>
</dbReference>
<keyword evidence="1" id="KW-1133">Transmembrane helix</keyword>
<dbReference type="GO" id="GO:0005886">
    <property type="term" value="C:plasma membrane"/>
    <property type="evidence" value="ECO:0007669"/>
    <property type="project" value="TreeGrafter"/>
</dbReference>
<dbReference type="InterPro" id="IPR052894">
    <property type="entry name" value="AsmA-related"/>
</dbReference>
<dbReference type="Proteomes" id="UP000177309">
    <property type="component" value="Unassembled WGS sequence"/>
</dbReference>
<dbReference type="PANTHER" id="PTHR30441:SF8">
    <property type="entry name" value="DUF748 DOMAIN-CONTAINING PROTEIN"/>
    <property type="match status" value="1"/>
</dbReference>
<protein>
    <recommendedName>
        <fullName evidence="4">AsmA domain-containing protein</fullName>
    </recommendedName>
</protein>
<evidence type="ECO:0000313" key="2">
    <source>
        <dbReference type="EMBL" id="OGC35273.1"/>
    </source>
</evidence>
<dbReference type="GO" id="GO:0090313">
    <property type="term" value="P:regulation of protein targeting to membrane"/>
    <property type="evidence" value="ECO:0007669"/>
    <property type="project" value="TreeGrafter"/>
</dbReference>
<comment type="caution">
    <text evidence="2">The sequence shown here is derived from an EMBL/GenBank/DDBJ whole genome shotgun (WGS) entry which is preliminary data.</text>
</comment>